<dbReference type="Proteomes" id="UP000054248">
    <property type="component" value="Unassembled WGS sequence"/>
</dbReference>
<name>A0A0C3L9B0_9AGAM</name>
<dbReference type="EMBL" id="KN823314">
    <property type="protein sequence ID" value="KIO18087.1"/>
    <property type="molecule type" value="Genomic_DNA"/>
</dbReference>
<accession>A0A0C3L9B0</accession>
<gene>
    <name evidence="1" type="ORF">M407DRAFT_32233</name>
</gene>
<protein>
    <submittedName>
        <fullName evidence="1">Uncharacterized protein</fullName>
    </submittedName>
</protein>
<reference evidence="2" key="2">
    <citation type="submission" date="2015-01" db="EMBL/GenBank/DDBJ databases">
        <title>Evolutionary Origins and Diversification of the Mycorrhizal Mutualists.</title>
        <authorList>
            <consortium name="DOE Joint Genome Institute"/>
            <consortium name="Mycorrhizal Genomics Consortium"/>
            <person name="Kohler A."/>
            <person name="Kuo A."/>
            <person name="Nagy L.G."/>
            <person name="Floudas D."/>
            <person name="Copeland A."/>
            <person name="Barry K.W."/>
            <person name="Cichocki N."/>
            <person name="Veneault-Fourrey C."/>
            <person name="LaButti K."/>
            <person name="Lindquist E.A."/>
            <person name="Lipzen A."/>
            <person name="Lundell T."/>
            <person name="Morin E."/>
            <person name="Murat C."/>
            <person name="Riley R."/>
            <person name="Ohm R."/>
            <person name="Sun H."/>
            <person name="Tunlid A."/>
            <person name="Henrissat B."/>
            <person name="Grigoriev I.V."/>
            <person name="Hibbett D.S."/>
            <person name="Martin F."/>
        </authorList>
    </citation>
    <scope>NUCLEOTIDE SEQUENCE [LARGE SCALE GENOMIC DNA]</scope>
    <source>
        <strain evidence="2">MUT 4182</strain>
    </source>
</reference>
<keyword evidence="2" id="KW-1185">Reference proteome</keyword>
<sequence length="88" mass="10051">MATFGATTVVQTLSHPIRASTPPYHMPNDSRNTLSANFWQHTRTLKVFPTQAGHWPSILQARIVKETPERQLLRHNRMFKAFATQSGH</sequence>
<reference evidence="1 2" key="1">
    <citation type="submission" date="2014-04" db="EMBL/GenBank/DDBJ databases">
        <authorList>
            <consortium name="DOE Joint Genome Institute"/>
            <person name="Kuo A."/>
            <person name="Girlanda M."/>
            <person name="Perotto S."/>
            <person name="Kohler A."/>
            <person name="Nagy L.G."/>
            <person name="Floudas D."/>
            <person name="Copeland A."/>
            <person name="Barry K.W."/>
            <person name="Cichocki N."/>
            <person name="Veneault-Fourrey C."/>
            <person name="LaButti K."/>
            <person name="Lindquist E.A."/>
            <person name="Lipzen A."/>
            <person name="Lundell T."/>
            <person name="Morin E."/>
            <person name="Murat C."/>
            <person name="Sun H."/>
            <person name="Tunlid A."/>
            <person name="Henrissat B."/>
            <person name="Grigoriev I.V."/>
            <person name="Hibbett D.S."/>
            <person name="Martin F."/>
            <person name="Nordberg H.P."/>
            <person name="Cantor M.N."/>
            <person name="Hua S.X."/>
        </authorList>
    </citation>
    <scope>NUCLEOTIDE SEQUENCE [LARGE SCALE GENOMIC DNA]</scope>
    <source>
        <strain evidence="1 2">MUT 4182</strain>
    </source>
</reference>
<dbReference type="HOGENOM" id="CLU_2470733_0_0_1"/>
<proteinExistence type="predicted"/>
<evidence type="ECO:0000313" key="1">
    <source>
        <dbReference type="EMBL" id="KIO18087.1"/>
    </source>
</evidence>
<evidence type="ECO:0000313" key="2">
    <source>
        <dbReference type="Proteomes" id="UP000054248"/>
    </source>
</evidence>
<organism evidence="1 2">
    <name type="scientific">Tulasnella calospora MUT 4182</name>
    <dbReference type="NCBI Taxonomy" id="1051891"/>
    <lineage>
        <taxon>Eukaryota</taxon>
        <taxon>Fungi</taxon>
        <taxon>Dikarya</taxon>
        <taxon>Basidiomycota</taxon>
        <taxon>Agaricomycotina</taxon>
        <taxon>Agaricomycetes</taxon>
        <taxon>Cantharellales</taxon>
        <taxon>Tulasnellaceae</taxon>
        <taxon>Tulasnella</taxon>
    </lineage>
</organism>
<dbReference type="AlphaFoldDB" id="A0A0C3L9B0"/>